<dbReference type="Pfam" id="PF05721">
    <property type="entry name" value="PhyH"/>
    <property type="match status" value="1"/>
</dbReference>
<dbReference type="Proteomes" id="UP000199614">
    <property type="component" value="Unassembled WGS sequence"/>
</dbReference>
<evidence type="ECO:0000313" key="1">
    <source>
        <dbReference type="EMBL" id="SFM58448.1"/>
    </source>
</evidence>
<dbReference type="RefSeq" id="WP_245773212.1">
    <property type="nucleotide sequence ID" value="NZ_FOUY01000001.1"/>
</dbReference>
<dbReference type="AlphaFoldDB" id="A0A1I4S1R0"/>
<protein>
    <submittedName>
        <fullName evidence="1">Phytanoyl-CoA dioxygenase (PhyH)</fullName>
    </submittedName>
</protein>
<dbReference type="STRING" id="260086.SAMN05216207_1001196"/>
<reference evidence="1 2" key="1">
    <citation type="submission" date="2016-10" db="EMBL/GenBank/DDBJ databases">
        <authorList>
            <person name="de Groot N.N."/>
        </authorList>
    </citation>
    <scope>NUCLEOTIDE SEQUENCE [LARGE SCALE GENOMIC DNA]</scope>
    <source>
        <strain evidence="1 2">CGMCC 4.1877</strain>
    </source>
</reference>
<dbReference type="InterPro" id="IPR008775">
    <property type="entry name" value="Phytyl_CoA_dOase-like"/>
</dbReference>
<dbReference type="SUPFAM" id="SSF51197">
    <property type="entry name" value="Clavaminate synthase-like"/>
    <property type="match status" value="1"/>
</dbReference>
<dbReference type="Gene3D" id="2.60.120.620">
    <property type="entry name" value="q2cbj1_9rhob like domain"/>
    <property type="match status" value="1"/>
</dbReference>
<keyword evidence="2" id="KW-1185">Reference proteome</keyword>
<dbReference type="EMBL" id="FOUY01000001">
    <property type="protein sequence ID" value="SFM58448.1"/>
    <property type="molecule type" value="Genomic_DNA"/>
</dbReference>
<keyword evidence="1" id="KW-0223">Dioxygenase</keyword>
<keyword evidence="1" id="KW-0560">Oxidoreductase</keyword>
<name>A0A1I4S1R0_PSUAM</name>
<dbReference type="GO" id="GO:0016706">
    <property type="term" value="F:2-oxoglutarate-dependent dioxygenase activity"/>
    <property type="evidence" value="ECO:0007669"/>
    <property type="project" value="UniProtKB-ARBA"/>
</dbReference>
<gene>
    <name evidence="1" type="ORF">SAMN05216207_1001196</name>
</gene>
<organism evidence="1 2">
    <name type="scientific">Pseudonocardia ammonioxydans</name>
    <dbReference type="NCBI Taxonomy" id="260086"/>
    <lineage>
        <taxon>Bacteria</taxon>
        <taxon>Bacillati</taxon>
        <taxon>Actinomycetota</taxon>
        <taxon>Actinomycetes</taxon>
        <taxon>Pseudonocardiales</taxon>
        <taxon>Pseudonocardiaceae</taxon>
        <taxon>Pseudonocardia</taxon>
    </lineage>
</organism>
<proteinExistence type="predicted"/>
<accession>A0A1I4S1R0</accession>
<evidence type="ECO:0000313" key="2">
    <source>
        <dbReference type="Proteomes" id="UP000199614"/>
    </source>
</evidence>
<sequence>MEVIAAMSALSDNQVSRFIQDGFVHVPGAFPRPVADECRAVLWHKTGLNPDDPRTWTQPVVRIDSCVEEPFVCAANTATLHGAYDQLVGTGRWVAPPGLGTFPIRFPHPDDPGDAGWHLDASFADDQGKGRVNLRSRGRALLMLFLFSDIGPDDAPTRIRIGSHRDVVPLLAPSGDAGREWMALCQEAGRASQHRPKTLATGRAGDVYLCHPFLIHGAQPHHGSGVRFIAQPPLEPTGDLDFARDEGDSSPVEIAVRHGLDQDSLSTDLEE</sequence>